<dbReference type="RefSeq" id="WP_011720249.1">
    <property type="nucleotide sequence ID" value="NC_008578.1"/>
</dbReference>
<dbReference type="PANTHER" id="PTHR43335:SF2">
    <property type="entry name" value="ABC TRANSPORTER, ATP-BINDING PROTEIN"/>
    <property type="match status" value="1"/>
</dbReference>
<sequence>MTLSASHVESSRTDPSAALRSVTVRFGKLTALDEVTLTFRPGITAVTGPNGGGKSTLLRVLATLHQPDAGDATVAGHPVTATAGLRTVRRILGYLPQEPTYFDHLRVDEALHYAGWLHGMHYRARATAIASLAEKFSLTDLLPRKVALLSGGTRRRAYFAATLMHDPLFAVFDEPTSGVDPTRRVDIRNALRELAAGRTVIFSTQLTEDIELLADRVIVLSAGRVIFDGTPQELAALGTTERGARRIETALRSLLDREREESR</sequence>
<keyword evidence="4" id="KW-0067">ATP-binding</keyword>
<dbReference type="Gene3D" id="3.40.50.300">
    <property type="entry name" value="P-loop containing nucleotide triphosphate hydrolases"/>
    <property type="match status" value="1"/>
</dbReference>
<evidence type="ECO:0000256" key="3">
    <source>
        <dbReference type="ARBA" id="ARBA00022741"/>
    </source>
</evidence>
<dbReference type="PROSITE" id="PS50893">
    <property type="entry name" value="ABC_TRANSPORTER_2"/>
    <property type="match status" value="1"/>
</dbReference>
<dbReference type="KEGG" id="ace:Acel_1414"/>
<dbReference type="SUPFAM" id="SSF52540">
    <property type="entry name" value="P-loop containing nucleoside triphosphate hydrolases"/>
    <property type="match status" value="1"/>
</dbReference>
<evidence type="ECO:0000313" key="6">
    <source>
        <dbReference type="EMBL" id="ABK53186.1"/>
    </source>
</evidence>
<dbReference type="PANTHER" id="PTHR43335">
    <property type="entry name" value="ABC TRANSPORTER, ATP-BINDING PROTEIN"/>
    <property type="match status" value="1"/>
</dbReference>
<dbReference type="InParanoid" id="A0LUS6"/>
<dbReference type="Pfam" id="PF00005">
    <property type="entry name" value="ABC_tran"/>
    <property type="match status" value="1"/>
</dbReference>
<dbReference type="HOGENOM" id="CLU_000604_1_2_11"/>
<dbReference type="SMART" id="SM00382">
    <property type="entry name" value="AAA"/>
    <property type="match status" value="1"/>
</dbReference>
<gene>
    <name evidence="6" type="ordered locus">Acel_1414</name>
</gene>
<evidence type="ECO:0000313" key="7">
    <source>
        <dbReference type="Proteomes" id="UP000008221"/>
    </source>
</evidence>
<keyword evidence="2" id="KW-0813">Transport</keyword>
<dbReference type="Proteomes" id="UP000008221">
    <property type="component" value="Chromosome"/>
</dbReference>
<reference evidence="6 7" key="1">
    <citation type="journal article" date="2009" name="Genome Res.">
        <title>Complete genome of the cellulolytic thermophile Acidothermus cellulolyticus 11B provides insights into its ecophysiological and evolutionary adaptations.</title>
        <authorList>
            <person name="Barabote R.D."/>
            <person name="Xie G."/>
            <person name="Leu D.H."/>
            <person name="Normand P."/>
            <person name="Necsulea A."/>
            <person name="Daubin V."/>
            <person name="Medigue C."/>
            <person name="Adney W.S."/>
            <person name="Xu X.C."/>
            <person name="Lapidus A."/>
            <person name="Parales R.E."/>
            <person name="Detter C."/>
            <person name="Pujic P."/>
            <person name="Bruce D."/>
            <person name="Lavire C."/>
            <person name="Challacombe J.F."/>
            <person name="Brettin T.S."/>
            <person name="Berry A.M."/>
        </authorList>
    </citation>
    <scope>NUCLEOTIDE SEQUENCE [LARGE SCALE GENOMIC DNA]</scope>
    <source>
        <strain evidence="7">ATCC 43068 / DSM 8971 / 11B</strain>
    </source>
</reference>
<comment type="similarity">
    <text evidence="1">Belongs to the ABC transporter superfamily.</text>
</comment>
<dbReference type="eggNOG" id="COG1131">
    <property type="taxonomic scope" value="Bacteria"/>
</dbReference>
<dbReference type="STRING" id="351607.Acel_1414"/>
<organism evidence="6 7">
    <name type="scientific">Acidothermus cellulolyticus (strain ATCC 43068 / DSM 8971 / 11B)</name>
    <dbReference type="NCBI Taxonomy" id="351607"/>
    <lineage>
        <taxon>Bacteria</taxon>
        <taxon>Bacillati</taxon>
        <taxon>Actinomycetota</taxon>
        <taxon>Actinomycetes</taxon>
        <taxon>Acidothermales</taxon>
        <taxon>Acidothermaceae</taxon>
        <taxon>Acidothermus</taxon>
    </lineage>
</organism>
<proteinExistence type="inferred from homology"/>
<dbReference type="AlphaFoldDB" id="A0LUS6"/>
<dbReference type="EMBL" id="CP000481">
    <property type="protein sequence ID" value="ABK53186.1"/>
    <property type="molecule type" value="Genomic_DNA"/>
</dbReference>
<evidence type="ECO:0000259" key="5">
    <source>
        <dbReference type="PROSITE" id="PS50893"/>
    </source>
</evidence>
<evidence type="ECO:0000256" key="4">
    <source>
        <dbReference type="ARBA" id="ARBA00022840"/>
    </source>
</evidence>
<evidence type="ECO:0000256" key="1">
    <source>
        <dbReference type="ARBA" id="ARBA00005417"/>
    </source>
</evidence>
<evidence type="ECO:0000256" key="2">
    <source>
        <dbReference type="ARBA" id="ARBA00022448"/>
    </source>
</evidence>
<feature type="domain" description="ABC transporter" evidence="5">
    <location>
        <begin position="17"/>
        <end position="247"/>
    </location>
</feature>
<dbReference type="InterPro" id="IPR003593">
    <property type="entry name" value="AAA+_ATPase"/>
</dbReference>
<keyword evidence="3" id="KW-0547">Nucleotide-binding</keyword>
<name>A0LUS6_ACIC1</name>
<dbReference type="GO" id="GO:0016887">
    <property type="term" value="F:ATP hydrolysis activity"/>
    <property type="evidence" value="ECO:0007669"/>
    <property type="project" value="InterPro"/>
</dbReference>
<accession>A0LUS6</accession>
<dbReference type="GO" id="GO:0005524">
    <property type="term" value="F:ATP binding"/>
    <property type="evidence" value="ECO:0007669"/>
    <property type="project" value="UniProtKB-KW"/>
</dbReference>
<dbReference type="InterPro" id="IPR003439">
    <property type="entry name" value="ABC_transporter-like_ATP-bd"/>
</dbReference>
<protein>
    <submittedName>
        <fullName evidence="6">ABC transporter related protein</fullName>
    </submittedName>
</protein>
<keyword evidence="7" id="KW-1185">Reference proteome</keyword>
<dbReference type="InterPro" id="IPR027417">
    <property type="entry name" value="P-loop_NTPase"/>
</dbReference>